<comment type="caution">
    <text evidence="1">The sequence shown here is derived from an EMBL/GenBank/DDBJ whole genome shotgun (WGS) entry which is preliminary data.</text>
</comment>
<protein>
    <submittedName>
        <fullName evidence="1">Uncharacterized protein</fullName>
    </submittedName>
</protein>
<evidence type="ECO:0000313" key="1">
    <source>
        <dbReference type="EMBL" id="KAF4036881.1"/>
    </source>
</evidence>
<name>A0A833T9W8_PHYIN</name>
<organism evidence="1 2">
    <name type="scientific">Phytophthora infestans</name>
    <name type="common">Potato late blight agent</name>
    <name type="synonym">Botrytis infestans</name>
    <dbReference type="NCBI Taxonomy" id="4787"/>
    <lineage>
        <taxon>Eukaryota</taxon>
        <taxon>Sar</taxon>
        <taxon>Stramenopiles</taxon>
        <taxon>Oomycota</taxon>
        <taxon>Peronosporomycetes</taxon>
        <taxon>Peronosporales</taxon>
        <taxon>Peronosporaceae</taxon>
        <taxon>Phytophthora</taxon>
    </lineage>
</organism>
<dbReference type="EMBL" id="WSZM01000258">
    <property type="protein sequence ID" value="KAF4036881.1"/>
    <property type="molecule type" value="Genomic_DNA"/>
</dbReference>
<accession>A0A833T9W8</accession>
<evidence type="ECO:0000313" key="2">
    <source>
        <dbReference type="Proteomes" id="UP000602510"/>
    </source>
</evidence>
<sequence>MTNALSVDANGSSNAYVSIDSVHGGSATFTRFHSVLGFASAMSVIMVDVEVVTTLYDKYGAKPNSSIYHIMAIYAEEIRSANCIKANVSEEIEKFAIKTSKAVSVVMAKAVVASWTIAAATKWTYAPGRGKPQRQRYEADQH</sequence>
<dbReference type="AlphaFoldDB" id="A0A833T9W8"/>
<keyword evidence="2" id="KW-1185">Reference proteome</keyword>
<gene>
    <name evidence="1" type="ORF">GN244_ATG11054</name>
</gene>
<dbReference type="Proteomes" id="UP000602510">
    <property type="component" value="Unassembled WGS sequence"/>
</dbReference>
<proteinExistence type="predicted"/>
<reference evidence="1" key="1">
    <citation type="submission" date="2020-04" db="EMBL/GenBank/DDBJ databases">
        <title>Hybrid Assembly of Korean Phytophthora infestans isolates.</title>
        <authorList>
            <person name="Prokchorchik M."/>
            <person name="Lee Y."/>
            <person name="Seo J."/>
            <person name="Cho J.-H."/>
            <person name="Park Y.-E."/>
            <person name="Jang D.-C."/>
            <person name="Im J.-S."/>
            <person name="Choi J.-G."/>
            <person name="Park H.-J."/>
            <person name="Lee G.-B."/>
            <person name="Lee Y.-G."/>
            <person name="Hong S.-Y."/>
            <person name="Cho K."/>
            <person name="Sohn K.H."/>
        </authorList>
    </citation>
    <scope>NUCLEOTIDE SEQUENCE</scope>
    <source>
        <strain evidence="1">KR_1_A1</strain>
    </source>
</reference>